<evidence type="ECO:0000313" key="2">
    <source>
        <dbReference type="EMBL" id="BCB87435.1"/>
    </source>
</evidence>
<dbReference type="RefSeq" id="WP_173158953.1">
    <property type="nucleotide sequence ID" value="NZ_AP022871.1"/>
</dbReference>
<accession>A0A6F8YMR5</accession>
<dbReference type="Pfam" id="PF13304">
    <property type="entry name" value="AAA_21"/>
    <property type="match status" value="1"/>
</dbReference>
<keyword evidence="3" id="KW-1185">Reference proteome</keyword>
<dbReference type="GO" id="GO:0016887">
    <property type="term" value="F:ATP hydrolysis activity"/>
    <property type="evidence" value="ECO:0007669"/>
    <property type="project" value="InterPro"/>
</dbReference>
<dbReference type="PANTHER" id="PTHR43581:SF2">
    <property type="entry name" value="EXCINUCLEASE ATPASE SUBUNIT"/>
    <property type="match status" value="1"/>
</dbReference>
<dbReference type="Proteomes" id="UP000503011">
    <property type="component" value="Chromosome"/>
</dbReference>
<dbReference type="InterPro" id="IPR051396">
    <property type="entry name" value="Bact_Antivir_Def_Nuclease"/>
</dbReference>
<dbReference type="SUPFAM" id="SSF52540">
    <property type="entry name" value="P-loop containing nucleoside triphosphate hydrolases"/>
    <property type="match status" value="1"/>
</dbReference>
<dbReference type="InterPro" id="IPR027417">
    <property type="entry name" value="P-loop_NTPase"/>
</dbReference>
<gene>
    <name evidence="2" type="ORF">Psuf_047480</name>
</gene>
<reference evidence="2 3" key="1">
    <citation type="submission" date="2020-03" db="EMBL/GenBank/DDBJ databases">
        <title>Whole genome shotgun sequence of Phytohabitans suffuscus NBRC 105367.</title>
        <authorList>
            <person name="Komaki H."/>
            <person name="Tamura T."/>
        </authorList>
    </citation>
    <scope>NUCLEOTIDE SEQUENCE [LARGE SCALE GENOMIC DNA]</scope>
    <source>
        <strain evidence="2 3">NBRC 105367</strain>
    </source>
</reference>
<protein>
    <recommendedName>
        <fullName evidence="1">ATPase AAA-type core domain-containing protein</fullName>
    </recommendedName>
</protein>
<reference evidence="2 3" key="2">
    <citation type="submission" date="2020-03" db="EMBL/GenBank/DDBJ databases">
        <authorList>
            <person name="Ichikawa N."/>
            <person name="Kimura A."/>
            <person name="Kitahashi Y."/>
            <person name="Uohara A."/>
        </authorList>
    </citation>
    <scope>NUCLEOTIDE SEQUENCE [LARGE SCALE GENOMIC DNA]</scope>
    <source>
        <strain evidence="2 3">NBRC 105367</strain>
    </source>
</reference>
<evidence type="ECO:0000259" key="1">
    <source>
        <dbReference type="Pfam" id="PF13304"/>
    </source>
</evidence>
<dbReference type="EMBL" id="AP022871">
    <property type="protein sequence ID" value="BCB87435.1"/>
    <property type="molecule type" value="Genomic_DNA"/>
</dbReference>
<dbReference type="KEGG" id="psuu:Psuf_047480"/>
<dbReference type="AlphaFoldDB" id="A0A6F8YMR5"/>
<feature type="domain" description="ATPase AAA-type core" evidence="1">
    <location>
        <begin position="246"/>
        <end position="442"/>
    </location>
</feature>
<dbReference type="GO" id="GO:0005524">
    <property type="term" value="F:ATP binding"/>
    <property type="evidence" value="ECO:0007669"/>
    <property type="project" value="InterPro"/>
</dbReference>
<proteinExistence type="predicted"/>
<evidence type="ECO:0000313" key="3">
    <source>
        <dbReference type="Proteomes" id="UP000503011"/>
    </source>
</evidence>
<name>A0A6F8YMR5_9ACTN</name>
<dbReference type="InterPro" id="IPR003959">
    <property type="entry name" value="ATPase_AAA_core"/>
</dbReference>
<sequence>MRHLIRIEVDGMLRRFDHVVAFPSDWEFVILHGPNGVGKTKLLELVSATFNFHLDRVASIPFNSARFDFDDDAKLRVTKVISPPVQRQTRRGRLSTDHPGVNLHLELTRPRRAKIVWTWASDVSSHLYRRFLLDVAPLAPLADGRYQDLATDEVLTLSEAAQRYVHLLPPDLGPPGEEQPKELTDFLSDTKVYLIETQRLLNLPKVVTNTRSARQPPGSELPKSRVSLYSDDLTKRFREALAQNSRRSQDLDRTFPGRLLEDDPSLQVTDEEIRQKYRKQTEFRSRLAEIDVLGTPTDYIPLPERDLAAWERRVLWTYLQDAERKLETFEDLLSRVRLLQEIVNSRFKYKTIHISRDRGFVIVTDDQQQEIAPDRLSSGEQHELVLVYDLLFQVQEDTVVLIDEPEISLHVGWQRQFLYDLFEISKLTSLRFIIATHSPQIIHKWRDRTVSLVPQSEMDDE</sequence>
<organism evidence="2 3">
    <name type="scientific">Phytohabitans suffuscus</name>
    <dbReference type="NCBI Taxonomy" id="624315"/>
    <lineage>
        <taxon>Bacteria</taxon>
        <taxon>Bacillati</taxon>
        <taxon>Actinomycetota</taxon>
        <taxon>Actinomycetes</taxon>
        <taxon>Micromonosporales</taxon>
        <taxon>Micromonosporaceae</taxon>
    </lineage>
</organism>
<dbReference type="PANTHER" id="PTHR43581">
    <property type="entry name" value="ATP/GTP PHOSPHATASE"/>
    <property type="match status" value="1"/>
</dbReference>
<dbReference type="Gene3D" id="3.40.50.300">
    <property type="entry name" value="P-loop containing nucleotide triphosphate hydrolases"/>
    <property type="match status" value="1"/>
</dbReference>